<feature type="region of interest" description="Disordered" evidence="1">
    <location>
        <begin position="40"/>
        <end position="88"/>
    </location>
</feature>
<dbReference type="InterPro" id="IPR008979">
    <property type="entry name" value="Galactose-bd-like_sf"/>
</dbReference>
<proteinExistence type="predicted"/>
<dbReference type="EMBL" id="JBICBT010000203">
    <property type="protein sequence ID" value="KAL3120926.1"/>
    <property type="molecule type" value="Genomic_DNA"/>
</dbReference>
<sequence length="171" mass="19302">MEKEERTEKGQSDFFGFRIHFSEFSRSRFGAWNRDEIGTKNSSVSESFRNSLSTGPANARIKSESGSGAWCPQKSHTHTPPHTNGSKWNLGEEYVITGADWTKDEAKIYAQGYMVEYWRESLKTVMGTAYKDAHGKRGEGNGAPTQTQHDQSNPIIMPSEDIIGRYKTPFK</sequence>
<dbReference type="Proteomes" id="UP001620626">
    <property type="component" value="Unassembled WGS sequence"/>
</dbReference>
<reference evidence="2 3" key="1">
    <citation type="submission" date="2024-10" db="EMBL/GenBank/DDBJ databases">
        <authorList>
            <person name="Kim D."/>
        </authorList>
    </citation>
    <scope>NUCLEOTIDE SEQUENCE [LARGE SCALE GENOMIC DNA]</scope>
    <source>
        <strain evidence="2">BH-2024</strain>
    </source>
</reference>
<name>A0ABD2M0I6_9BILA</name>
<feature type="compositionally biased region" description="Polar residues" evidence="1">
    <location>
        <begin position="143"/>
        <end position="154"/>
    </location>
</feature>
<feature type="compositionally biased region" description="Polar residues" evidence="1">
    <location>
        <begin position="78"/>
        <end position="87"/>
    </location>
</feature>
<feature type="compositionally biased region" description="Polar residues" evidence="1">
    <location>
        <begin position="40"/>
        <end position="56"/>
    </location>
</feature>
<evidence type="ECO:0000313" key="2">
    <source>
        <dbReference type="EMBL" id="KAL3120926.1"/>
    </source>
</evidence>
<protein>
    <submittedName>
        <fullName evidence="2">Uncharacterized protein</fullName>
    </submittedName>
</protein>
<dbReference type="Gene3D" id="2.60.120.260">
    <property type="entry name" value="Galactose-binding domain-like"/>
    <property type="match status" value="1"/>
</dbReference>
<comment type="caution">
    <text evidence="2">The sequence shown here is derived from an EMBL/GenBank/DDBJ whole genome shotgun (WGS) entry which is preliminary data.</text>
</comment>
<accession>A0ABD2M0I6</accession>
<keyword evidence="3" id="KW-1185">Reference proteome</keyword>
<evidence type="ECO:0000256" key="1">
    <source>
        <dbReference type="SAM" id="MobiDB-lite"/>
    </source>
</evidence>
<dbReference type="AlphaFoldDB" id="A0ABD2M0I6"/>
<evidence type="ECO:0000313" key="3">
    <source>
        <dbReference type="Proteomes" id="UP001620626"/>
    </source>
</evidence>
<gene>
    <name evidence="2" type="ORF">niasHT_005002</name>
</gene>
<dbReference type="SUPFAM" id="SSF49785">
    <property type="entry name" value="Galactose-binding domain-like"/>
    <property type="match status" value="1"/>
</dbReference>
<organism evidence="2 3">
    <name type="scientific">Heterodera trifolii</name>
    <dbReference type="NCBI Taxonomy" id="157864"/>
    <lineage>
        <taxon>Eukaryota</taxon>
        <taxon>Metazoa</taxon>
        <taxon>Ecdysozoa</taxon>
        <taxon>Nematoda</taxon>
        <taxon>Chromadorea</taxon>
        <taxon>Rhabditida</taxon>
        <taxon>Tylenchina</taxon>
        <taxon>Tylenchomorpha</taxon>
        <taxon>Tylenchoidea</taxon>
        <taxon>Heteroderidae</taxon>
        <taxon>Heteroderinae</taxon>
        <taxon>Heterodera</taxon>
    </lineage>
</organism>
<feature type="region of interest" description="Disordered" evidence="1">
    <location>
        <begin position="133"/>
        <end position="160"/>
    </location>
</feature>